<dbReference type="GO" id="GO:0003700">
    <property type="term" value="F:DNA-binding transcription factor activity"/>
    <property type="evidence" value="ECO:0007669"/>
    <property type="project" value="TreeGrafter"/>
</dbReference>
<evidence type="ECO:0000313" key="3">
    <source>
        <dbReference type="EMBL" id="BAK14098.1"/>
    </source>
</evidence>
<dbReference type="Gene3D" id="2.60.120.10">
    <property type="entry name" value="Jelly Rolls"/>
    <property type="match status" value="1"/>
</dbReference>
<dbReference type="PANTHER" id="PTHR46797">
    <property type="entry name" value="HTH-TYPE TRANSCRIPTIONAL REGULATOR"/>
    <property type="match status" value="1"/>
</dbReference>
<dbReference type="AlphaFoldDB" id="A0A0H3L824"/>
<sequence length="203" mass="23115">MVMKTALMHSEDLSAVEINIGVRLKLIRKSRNMTIKELAQQANVSAGAISQIERNLANPTVRVLEQLRVVLNVPLTAFLEQHEVMRPGAEHYVRRWRERPHFQVGKHGISKEMLSPSGEHDIQFMYISIPPRTRSEEMLTGIGEKAGVVMEGRLALEVNGETTFIEAGDSFQFKSHLPHNIFNDSDTEARVLWIMHIPPRHHI</sequence>
<dbReference type="PROSITE" id="PS50943">
    <property type="entry name" value="HTH_CROC1"/>
    <property type="match status" value="1"/>
</dbReference>
<reference evidence="4" key="1">
    <citation type="journal article" date="2012" name="Appl. Microbiol. Biotechnol.">
        <title>The complete genome sequence of Pantoea ananatis AJ13355, an organism with great biotechnological potential.</title>
        <authorList>
            <person name="Hara Y."/>
            <person name="Kadotani N."/>
            <person name="Izui H."/>
            <person name="Katashkina J.I."/>
            <person name="Kuvaeva T.M."/>
            <person name="Andreeva I.G."/>
            <person name="Golubeva L.I."/>
            <person name="Malko D.B."/>
            <person name="Makeev V.J."/>
            <person name="Mashko S.V."/>
            <person name="Kozlov Y.I."/>
        </authorList>
    </citation>
    <scope>NUCLEOTIDE SEQUENCE [LARGE SCALE GENOMIC DNA]</scope>
    <source>
        <strain evidence="4">AJ13355</strain>
        <plasmid evidence="4">Plasmid pEA320</plasmid>
    </source>
</reference>
<dbReference type="SUPFAM" id="SSF47413">
    <property type="entry name" value="lambda repressor-like DNA-binding domains"/>
    <property type="match status" value="1"/>
</dbReference>
<gene>
    <name evidence="3" type="primary">puuR</name>
    <name evidence="3" type="ORF">PAJ_p0231</name>
</gene>
<dbReference type="SMART" id="SM00530">
    <property type="entry name" value="HTH_XRE"/>
    <property type="match status" value="1"/>
</dbReference>
<dbReference type="InterPro" id="IPR010982">
    <property type="entry name" value="Lambda_DNA-bd_dom_sf"/>
</dbReference>
<geneLocation type="plasmid" evidence="3 4">
    <name>pEA320</name>
</geneLocation>
<protein>
    <submittedName>
        <fullName evidence="3">HTH-type transcriptional regulator PuuR</fullName>
    </submittedName>
</protein>
<accession>A0A0H3L824</accession>
<dbReference type="KEGG" id="paj:PAJ_p0231"/>
<dbReference type="InterPro" id="IPR001387">
    <property type="entry name" value="Cro/C1-type_HTH"/>
</dbReference>
<dbReference type="Pfam" id="PF01381">
    <property type="entry name" value="HTH_3"/>
    <property type="match status" value="1"/>
</dbReference>
<dbReference type="InterPro" id="IPR014710">
    <property type="entry name" value="RmlC-like_jellyroll"/>
</dbReference>
<dbReference type="eggNOG" id="COG0662">
    <property type="taxonomic scope" value="Bacteria"/>
</dbReference>
<proteinExistence type="predicted"/>
<keyword evidence="1" id="KW-0238">DNA-binding</keyword>
<name>A0A0H3L824_PANAA</name>
<dbReference type="eggNOG" id="COG1396">
    <property type="taxonomic scope" value="Bacteria"/>
</dbReference>
<dbReference type="SUPFAM" id="SSF51182">
    <property type="entry name" value="RmlC-like cupins"/>
    <property type="match status" value="1"/>
</dbReference>
<evidence type="ECO:0000256" key="1">
    <source>
        <dbReference type="ARBA" id="ARBA00023125"/>
    </source>
</evidence>
<feature type="domain" description="HTH cro/C1-type" evidence="2">
    <location>
        <begin position="24"/>
        <end position="78"/>
    </location>
</feature>
<dbReference type="InterPro" id="IPR050807">
    <property type="entry name" value="TransReg_Diox_bact_type"/>
</dbReference>
<dbReference type="PANTHER" id="PTHR46797:SF2">
    <property type="entry name" value="TRANSCRIPTIONAL REGULATOR"/>
    <property type="match status" value="1"/>
</dbReference>
<dbReference type="Pfam" id="PF07883">
    <property type="entry name" value="Cupin_2"/>
    <property type="match status" value="1"/>
</dbReference>
<dbReference type="CDD" id="cd02209">
    <property type="entry name" value="cupin_XRE_C"/>
    <property type="match status" value="1"/>
</dbReference>
<dbReference type="InterPro" id="IPR013096">
    <property type="entry name" value="Cupin_2"/>
</dbReference>
<dbReference type="InterPro" id="IPR011051">
    <property type="entry name" value="RmlC_Cupin_sf"/>
</dbReference>
<dbReference type="PATRIC" id="fig|932677.3.peg.4631"/>
<keyword evidence="3" id="KW-0614">Plasmid</keyword>
<evidence type="ECO:0000313" key="4">
    <source>
        <dbReference type="Proteomes" id="UP000006690"/>
    </source>
</evidence>
<dbReference type="EMBL" id="AP012033">
    <property type="protein sequence ID" value="BAK14098.1"/>
    <property type="molecule type" value="Genomic_DNA"/>
</dbReference>
<organism evidence="3 4">
    <name type="scientific">Pantoea ananatis (strain AJ13355)</name>
    <dbReference type="NCBI Taxonomy" id="932677"/>
    <lineage>
        <taxon>Bacteria</taxon>
        <taxon>Pseudomonadati</taxon>
        <taxon>Pseudomonadota</taxon>
        <taxon>Gammaproteobacteria</taxon>
        <taxon>Enterobacterales</taxon>
        <taxon>Erwiniaceae</taxon>
        <taxon>Pantoea</taxon>
    </lineage>
</organism>
<dbReference type="GO" id="GO:0005829">
    <property type="term" value="C:cytosol"/>
    <property type="evidence" value="ECO:0007669"/>
    <property type="project" value="TreeGrafter"/>
</dbReference>
<dbReference type="Proteomes" id="UP000006690">
    <property type="component" value="Plasmid pEA320"/>
</dbReference>
<dbReference type="CDD" id="cd00093">
    <property type="entry name" value="HTH_XRE"/>
    <property type="match status" value="1"/>
</dbReference>
<dbReference type="HOGENOM" id="CLU_085376_1_1_6"/>
<evidence type="ECO:0000259" key="2">
    <source>
        <dbReference type="PROSITE" id="PS50943"/>
    </source>
</evidence>
<dbReference type="GO" id="GO:0003677">
    <property type="term" value="F:DNA binding"/>
    <property type="evidence" value="ECO:0007669"/>
    <property type="project" value="UniProtKB-KW"/>
</dbReference>
<dbReference type="Gene3D" id="1.10.260.40">
    <property type="entry name" value="lambda repressor-like DNA-binding domains"/>
    <property type="match status" value="1"/>
</dbReference>